<dbReference type="RefSeq" id="WP_205101347.1">
    <property type="nucleotide sequence ID" value="NZ_JACJJC010000001.1"/>
</dbReference>
<keyword evidence="1 5" id="KW-0963">Cytoplasm</keyword>
<dbReference type="InterPro" id="IPR037027">
    <property type="entry name" value="YqgF/RNaseH-like_dom_sf"/>
</dbReference>
<comment type="subcellular location">
    <subcellularLocation>
        <location evidence="5">Cytoplasm</location>
    </subcellularLocation>
</comment>
<dbReference type="Proteomes" id="UP000715095">
    <property type="component" value="Unassembled WGS sequence"/>
</dbReference>
<dbReference type="EC" id="3.1.-.-" evidence="5"/>
<evidence type="ECO:0000256" key="1">
    <source>
        <dbReference type="ARBA" id="ARBA00022490"/>
    </source>
</evidence>
<evidence type="ECO:0000259" key="6">
    <source>
        <dbReference type="SMART" id="SM00732"/>
    </source>
</evidence>
<keyword evidence="4 5" id="KW-0378">Hydrolase</keyword>
<comment type="caution">
    <text evidence="7">The sequence shown here is derived from an EMBL/GenBank/DDBJ whole genome shotgun (WGS) entry which is preliminary data.</text>
</comment>
<evidence type="ECO:0000313" key="8">
    <source>
        <dbReference type="Proteomes" id="UP000715095"/>
    </source>
</evidence>
<reference evidence="7 8" key="1">
    <citation type="journal article" date="2021" name="Sci. Rep.">
        <title>The distribution of antibiotic resistance genes in chicken gut microbiota commensals.</title>
        <authorList>
            <person name="Juricova H."/>
            <person name="Matiasovicova J."/>
            <person name="Kubasova T."/>
            <person name="Cejkova D."/>
            <person name="Rychlik I."/>
        </authorList>
    </citation>
    <scope>NUCLEOTIDE SEQUENCE [LARGE SCALE GENOMIC DNA]</scope>
    <source>
        <strain evidence="7 8">An829</strain>
    </source>
</reference>
<dbReference type="SMART" id="SM00732">
    <property type="entry name" value="YqgFc"/>
    <property type="match status" value="1"/>
</dbReference>
<dbReference type="InterPro" id="IPR012337">
    <property type="entry name" value="RNaseH-like_sf"/>
</dbReference>
<keyword evidence="8" id="KW-1185">Reference proteome</keyword>
<evidence type="ECO:0000256" key="4">
    <source>
        <dbReference type="ARBA" id="ARBA00022801"/>
    </source>
</evidence>
<dbReference type="Gene3D" id="3.30.420.140">
    <property type="entry name" value="YqgF/RNase H-like domain"/>
    <property type="match status" value="1"/>
</dbReference>
<proteinExistence type="inferred from homology"/>
<gene>
    <name evidence="7" type="primary">ruvX</name>
    <name evidence="7" type="ORF">H6A60_00285</name>
</gene>
<dbReference type="HAMAP" id="MF_00651">
    <property type="entry name" value="Nuclease_YqgF"/>
    <property type="match status" value="1"/>
</dbReference>
<evidence type="ECO:0000256" key="3">
    <source>
        <dbReference type="ARBA" id="ARBA00022722"/>
    </source>
</evidence>
<feature type="domain" description="YqgF/RNase H-like" evidence="6">
    <location>
        <begin position="9"/>
        <end position="109"/>
    </location>
</feature>
<keyword evidence="2 5" id="KW-0690">Ribosome biogenesis</keyword>
<name>A0ABS2DNJ9_9BURK</name>
<comment type="function">
    <text evidence="5">Could be a nuclease involved in processing of the 5'-end of pre-16S rRNA.</text>
</comment>
<dbReference type="NCBIfam" id="TIGR00250">
    <property type="entry name" value="RNAse_H_YqgF"/>
    <property type="match status" value="1"/>
</dbReference>
<dbReference type="Pfam" id="PF03652">
    <property type="entry name" value="RuvX"/>
    <property type="match status" value="1"/>
</dbReference>
<dbReference type="PANTHER" id="PTHR33317">
    <property type="entry name" value="POLYNUCLEOTIDYL TRANSFERASE, RIBONUCLEASE H-LIKE SUPERFAMILY PROTEIN"/>
    <property type="match status" value="1"/>
</dbReference>
<accession>A0ABS2DNJ9</accession>
<evidence type="ECO:0000256" key="5">
    <source>
        <dbReference type="HAMAP-Rule" id="MF_00651"/>
    </source>
</evidence>
<dbReference type="SUPFAM" id="SSF53098">
    <property type="entry name" value="Ribonuclease H-like"/>
    <property type="match status" value="1"/>
</dbReference>
<dbReference type="InterPro" id="IPR006641">
    <property type="entry name" value="YqgF/RNaseH-like_dom"/>
</dbReference>
<evidence type="ECO:0000313" key="7">
    <source>
        <dbReference type="EMBL" id="MBM6702951.1"/>
    </source>
</evidence>
<dbReference type="EMBL" id="JACJJC010000001">
    <property type="protein sequence ID" value="MBM6702951.1"/>
    <property type="molecule type" value="Genomic_DNA"/>
</dbReference>
<keyword evidence="3 5" id="KW-0540">Nuclease</keyword>
<comment type="similarity">
    <text evidence="5">Belongs to the YqgF HJR family.</text>
</comment>
<dbReference type="CDD" id="cd16964">
    <property type="entry name" value="YqgF"/>
    <property type="match status" value="1"/>
</dbReference>
<organism evidence="7 8">
    <name type="scientific">Sutterella massiliensis</name>
    <dbReference type="NCBI Taxonomy" id="1816689"/>
    <lineage>
        <taxon>Bacteria</taxon>
        <taxon>Pseudomonadati</taxon>
        <taxon>Pseudomonadota</taxon>
        <taxon>Betaproteobacteria</taxon>
        <taxon>Burkholderiales</taxon>
        <taxon>Sutterellaceae</taxon>
        <taxon>Sutterella</taxon>
    </lineage>
</organism>
<sequence length="136" mass="14936">MQKKRLPDGTILCFDFGLARTGVAIGNTLTREARPLEIAVTPTNEARWARVEALATEWAPVAFVVGVPRLGDGAPSTLTARCERFARQLGARLKRPTFTVDERFSSVEVESGREKIDDEAAAVILQQFFNELDSAS</sequence>
<evidence type="ECO:0000256" key="2">
    <source>
        <dbReference type="ARBA" id="ARBA00022517"/>
    </source>
</evidence>
<dbReference type="InterPro" id="IPR005227">
    <property type="entry name" value="YqgF"/>
</dbReference>
<dbReference type="PANTHER" id="PTHR33317:SF4">
    <property type="entry name" value="POLYNUCLEOTIDYL TRANSFERASE, RIBONUCLEASE H-LIKE SUPERFAMILY PROTEIN"/>
    <property type="match status" value="1"/>
</dbReference>
<protein>
    <recommendedName>
        <fullName evidence="5">Putative pre-16S rRNA nuclease</fullName>
        <ecNumber evidence="5">3.1.-.-</ecNumber>
    </recommendedName>
</protein>